<name>A0A922KYV3_DERFA</name>
<evidence type="ECO:0000313" key="1">
    <source>
        <dbReference type="EMBL" id="KAH9493544.1"/>
    </source>
</evidence>
<organism evidence="1 2">
    <name type="scientific">Dermatophagoides farinae</name>
    <name type="common">American house dust mite</name>
    <dbReference type="NCBI Taxonomy" id="6954"/>
    <lineage>
        <taxon>Eukaryota</taxon>
        <taxon>Metazoa</taxon>
        <taxon>Ecdysozoa</taxon>
        <taxon>Arthropoda</taxon>
        <taxon>Chelicerata</taxon>
        <taxon>Arachnida</taxon>
        <taxon>Acari</taxon>
        <taxon>Acariformes</taxon>
        <taxon>Sarcoptiformes</taxon>
        <taxon>Astigmata</taxon>
        <taxon>Psoroptidia</taxon>
        <taxon>Analgoidea</taxon>
        <taxon>Pyroglyphidae</taxon>
        <taxon>Dermatophagoidinae</taxon>
        <taxon>Dermatophagoides</taxon>
    </lineage>
</organism>
<proteinExistence type="predicted"/>
<sequence>MNLFYWGLRGDNCVDVVDEQDVDVVKVVDVDKVEDEEDGSVLMGIDEATAIGSVDSVKFNFE</sequence>
<evidence type="ECO:0000313" key="2">
    <source>
        <dbReference type="Proteomes" id="UP000790347"/>
    </source>
</evidence>
<gene>
    <name evidence="1" type="ORF">DERF_014285</name>
</gene>
<accession>A0A922KYV3</accession>
<keyword evidence="2" id="KW-1185">Reference proteome</keyword>
<reference evidence="1" key="2">
    <citation type="journal article" date="2022" name="Res Sq">
        <title>Comparative Genomics Reveals Insights into the Divergent Evolution of Astigmatic Mites and Household Pest Adaptations.</title>
        <authorList>
            <person name="Xiong Q."/>
            <person name="Wan A.T.-Y."/>
            <person name="Liu X.-Y."/>
            <person name="Fung C.S.-H."/>
            <person name="Xiao X."/>
            <person name="Malainual N."/>
            <person name="Hou J."/>
            <person name="Wang L."/>
            <person name="Wang M."/>
            <person name="Yang K."/>
            <person name="Cui Y."/>
            <person name="Leung E."/>
            <person name="Nong W."/>
            <person name="Shin S.-K."/>
            <person name="Au S."/>
            <person name="Jeong K.Y."/>
            <person name="Chew F.T."/>
            <person name="Hui J."/>
            <person name="Leung T.F."/>
            <person name="Tungtrongchitr A."/>
            <person name="Zhong N."/>
            <person name="Liu Z."/>
            <person name="Tsui S."/>
        </authorList>
    </citation>
    <scope>NUCLEOTIDE SEQUENCE</scope>
    <source>
        <strain evidence="1">Derf</strain>
        <tissue evidence="1">Whole organism</tissue>
    </source>
</reference>
<dbReference type="Proteomes" id="UP000790347">
    <property type="component" value="Unassembled WGS sequence"/>
</dbReference>
<dbReference type="AlphaFoldDB" id="A0A922KYV3"/>
<comment type="caution">
    <text evidence="1">The sequence shown here is derived from an EMBL/GenBank/DDBJ whole genome shotgun (WGS) entry which is preliminary data.</text>
</comment>
<protein>
    <submittedName>
        <fullName evidence="1">Uncharacterized protein</fullName>
    </submittedName>
</protein>
<reference evidence="1" key="1">
    <citation type="submission" date="2013-05" db="EMBL/GenBank/DDBJ databases">
        <authorList>
            <person name="Yim A.K.Y."/>
            <person name="Chan T.F."/>
            <person name="Ji K.M."/>
            <person name="Liu X.Y."/>
            <person name="Zhou J.W."/>
            <person name="Li R.Q."/>
            <person name="Yang K.Y."/>
            <person name="Li J."/>
            <person name="Li M."/>
            <person name="Law P.T.W."/>
            <person name="Wu Y.L."/>
            <person name="Cai Z.L."/>
            <person name="Qin H."/>
            <person name="Bao Y."/>
            <person name="Leung R.K.K."/>
            <person name="Ng P.K.S."/>
            <person name="Zou J."/>
            <person name="Zhong X.J."/>
            <person name="Ran P.X."/>
            <person name="Zhong N.S."/>
            <person name="Liu Z.G."/>
            <person name="Tsui S.K.W."/>
        </authorList>
    </citation>
    <scope>NUCLEOTIDE SEQUENCE</scope>
    <source>
        <strain evidence="1">Derf</strain>
        <tissue evidence="1">Whole organism</tissue>
    </source>
</reference>
<dbReference type="EMBL" id="ASGP02000008">
    <property type="protein sequence ID" value="KAH9493544.1"/>
    <property type="molecule type" value="Genomic_DNA"/>
</dbReference>